<evidence type="ECO:0008006" key="2">
    <source>
        <dbReference type="Google" id="ProtNLM"/>
    </source>
</evidence>
<protein>
    <recommendedName>
        <fullName evidence="2">MerR family transcriptional regulator</fullName>
    </recommendedName>
</protein>
<dbReference type="Gene3D" id="1.10.1660.10">
    <property type="match status" value="1"/>
</dbReference>
<dbReference type="AlphaFoldDB" id="A0A3B1BJZ0"/>
<reference evidence="1" key="1">
    <citation type="submission" date="2018-06" db="EMBL/GenBank/DDBJ databases">
        <authorList>
            <person name="Zhirakovskaya E."/>
        </authorList>
    </citation>
    <scope>NUCLEOTIDE SEQUENCE</scope>
</reference>
<proteinExistence type="predicted"/>
<evidence type="ECO:0000313" key="1">
    <source>
        <dbReference type="EMBL" id="VAX10910.1"/>
    </source>
</evidence>
<sequence length="103" mass="11428">MNMRKEILTGLLLDEETTLTLGELSRACTVHAEWIIELVDEGILEPTGDDTAHWCFSGPSLCRARTAMHLQRDLGINLAGAALVLDLIEEVETLRSRLQVRNG</sequence>
<dbReference type="EMBL" id="UOFX01000079">
    <property type="protein sequence ID" value="VAX10910.1"/>
    <property type="molecule type" value="Genomic_DNA"/>
</dbReference>
<name>A0A3B1BJZ0_9ZZZZ</name>
<organism evidence="1">
    <name type="scientific">hydrothermal vent metagenome</name>
    <dbReference type="NCBI Taxonomy" id="652676"/>
    <lineage>
        <taxon>unclassified sequences</taxon>
        <taxon>metagenomes</taxon>
        <taxon>ecological metagenomes</taxon>
    </lineage>
</organism>
<dbReference type="Pfam" id="PF13591">
    <property type="entry name" value="MerR_2"/>
    <property type="match status" value="1"/>
</dbReference>
<accession>A0A3B1BJZ0</accession>
<gene>
    <name evidence="1" type="ORF">MNBD_GAMMA26-1030</name>
</gene>